<gene>
    <name evidence="2" type="ORF">g.27084</name>
</gene>
<name>A0A1B6KMF5_9HEMI</name>
<accession>A0A1B6KMF5</accession>
<evidence type="ECO:0000313" key="2">
    <source>
        <dbReference type="EMBL" id="JAT12638.1"/>
    </source>
</evidence>
<organism evidence="2">
    <name type="scientific">Graphocephala atropunctata</name>
    <dbReference type="NCBI Taxonomy" id="36148"/>
    <lineage>
        <taxon>Eukaryota</taxon>
        <taxon>Metazoa</taxon>
        <taxon>Ecdysozoa</taxon>
        <taxon>Arthropoda</taxon>
        <taxon>Hexapoda</taxon>
        <taxon>Insecta</taxon>
        <taxon>Pterygota</taxon>
        <taxon>Neoptera</taxon>
        <taxon>Paraneoptera</taxon>
        <taxon>Hemiptera</taxon>
        <taxon>Auchenorrhyncha</taxon>
        <taxon>Membracoidea</taxon>
        <taxon>Cicadellidae</taxon>
        <taxon>Cicadellinae</taxon>
        <taxon>Cicadellini</taxon>
        <taxon>Graphocephala</taxon>
    </lineage>
</organism>
<sequence length="255" mass="28582">RDARLNLRRPKSLSECVHYSYEPTHIRTLRGDFPYADETCNDNGFALYDRDARLNLRRPKSLSECVHYSYSCSEIAETTFTVPVEINKVDVDQSVCSTLPPSCSTQDAVPAVTEGTTPPDPTHDTIDRKNSDMFCLSEKSDCTPTEDLYFYTDCQALFNTNSATEDEIFYSQMEELTLSTISISEDLPTDGTEAYQSTFCCDVFTPGIKEDAKSVLAEDLEEDPAEVECPELSTQLEPAVPTSHVQNHFSDCFPI</sequence>
<feature type="non-terminal residue" evidence="2">
    <location>
        <position position="1"/>
    </location>
</feature>
<reference evidence="2" key="1">
    <citation type="submission" date="2015-11" db="EMBL/GenBank/DDBJ databases">
        <title>De novo transcriptome assembly of four potential Pierce s Disease insect vectors from Arizona vineyards.</title>
        <authorList>
            <person name="Tassone E.E."/>
        </authorList>
    </citation>
    <scope>NUCLEOTIDE SEQUENCE</scope>
</reference>
<dbReference type="EMBL" id="GEBQ01027339">
    <property type="protein sequence ID" value="JAT12638.1"/>
    <property type="molecule type" value="Transcribed_RNA"/>
</dbReference>
<proteinExistence type="predicted"/>
<feature type="region of interest" description="Disordered" evidence="1">
    <location>
        <begin position="107"/>
        <end position="126"/>
    </location>
</feature>
<dbReference type="AlphaFoldDB" id="A0A1B6KMF5"/>
<evidence type="ECO:0000256" key="1">
    <source>
        <dbReference type="SAM" id="MobiDB-lite"/>
    </source>
</evidence>
<protein>
    <submittedName>
        <fullName evidence="2">Uncharacterized protein</fullName>
    </submittedName>
</protein>